<evidence type="ECO:0000313" key="2">
    <source>
        <dbReference type="Proteomes" id="UP001569428"/>
    </source>
</evidence>
<dbReference type="Proteomes" id="UP001569428">
    <property type="component" value="Unassembled WGS sequence"/>
</dbReference>
<name>A0ABV4NZ81_9GAMM</name>
<sequence length="283" mass="32562">MDISDQFPGFETARNSLSEKRLYKYRSLANETQKERVKDIVLNHKVRLSKPNDLNDPIEGKPVFQLGDLNDPVYREHFEQWAWNTQRLLPSPPPKNEFISWLRSLSVKQHNSKVEEISIRNQEAIDSKWRVFSLSGTSTSELMWAHYGDSHKGLALVFDASDGEFGVAMKVAYMRARRPIDITSQDEKEILFSTILAKREAWSYEEEFRCVAAEPWQPPLPHLNNQFLSFKPKQLIGVIFGAKIEAEDRQEVLAWSKQRAAPLSFSQAEITLSGDIKCVPIQL</sequence>
<dbReference type="Pfam" id="PF11185">
    <property type="entry name" value="DUF2971"/>
    <property type="match status" value="1"/>
</dbReference>
<reference evidence="1 2" key="1">
    <citation type="submission" date="2024-08" db="EMBL/GenBank/DDBJ databases">
        <authorList>
            <person name="Ishaq N."/>
        </authorList>
    </citation>
    <scope>NUCLEOTIDE SEQUENCE [LARGE SCALE GENOMIC DNA]</scope>
    <source>
        <strain evidence="1 2">DSM 18651</strain>
    </source>
</reference>
<organism evidence="1 2">
    <name type="scientific">Microbulbifer epialgicus</name>
    <dbReference type="NCBI Taxonomy" id="393907"/>
    <lineage>
        <taxon>Bacteria</taxon>
        <taxon>Pseudomonadati</taxon>
        <taxon>Pseudomonadota</taxon>
        <taxon>Gammaproteobacteria</taxon>
        <taxon>Cellvibrionales</taxon>
        <taxon>Microbulbiferaceae</taxon>
        <taxon>Microbulbifer</taxon>
    </lineage>
</organism>
<dbReference type="InterPro" id="IPR021352">
    <property type="entry name" value="DUF2971"/>
</dbReference>
<dbReference type="EMBL" id="JBGMEK010000015">
    <property type="protein sequence ID" value="MFA0811029.1"/>
    <property type="molecule type" value="Genomic_DNA"/>
</dbReference>
<comment type="caution">
    <text evidence="1">The sequence shown here is derived from an EMBL/GenBank/DDBJ whole genome shotgun (WGS) entry which is preliminary data.</text>
</comment>
<keyword evidence="2" id="KW-1185">Reference proteome</keyword>
<gene>
    <name evidence="1" type="ORF">ACCI49_08860</name>
</gene>
<protein>
    <submittedName>
        <fullName evidence="1">DUF2971 domain-containing protein</fullName>
    </submittedName>
</protein>
<evidence type="ECO:0000313" key="1">
    <source>
        <dbReference type="EMBL" id="MFA0811029.1"/>
    </source>
</evidence>
<proteinExistence type="predicted"/>
<accession>A0ABV4NZ81</accession>
<dbReference type="RefSeq" id="WP_371838601.1">
    <property type="nucleotide sequence ID" value="NZ_JBGMEK010000015.1"/>
</dbReference>